<organism evidence="1 2">
    <name type="scientific">Nocardia otitidiscaviarum</name>
    <dbReference type="NCBI Taxonomy" id="1823"/>
    <lineage>
        <taxon>Bacteria</taxon>
        <taxon>Bacillati</taxon>
        <taxon>Actinomycetota</taxon>
        <taxon>Actinomycetes</taxon>
        <taxon>Mycobacteriales</taxon>
        <taxon>Nocardiaceae</taxon>
        <taxon>Nocardia</taxon>
    </lineage>
</organism>
<evidence type="ECO:0000313" key="1">
    <source>
        <dbReference type="EMBL" id="SUA80442.1"/>
    </source>
</evidence>
<dbReference type="AlphaFoldDB" id="A0A378YTF8"/>
<proteinExistence type="predicted"/>
<dbReference type="OrthoDB" id="4537726at2"/>
<name>A0A378YTF8_9NOCA</name>
<sequence length="275" mass="30048">MTTQQTLRSYIDPIKEKELNILNLAATAARNINDRQNEIAFATSLTGSPLPALVINITIDKNQNKIIDAINKCVDGDPANNKPGLKQFIEGMYLPVTLITIAAEWGNIENDIQTAKNSVIAARLSGDWRGDGHDAYEDVRYKDQLPAFTGMVGFAKSTAKILQDFATDVLDFYKDLHTNVLSLINAVEDGLAKLASLQFLEAFVGLIQELTGTIVNLIQNIVTALAKAEIHGGNLVTNTKAVDGLSPDNTWPLPKGDSFKDFSKLDGDKSDWEMV</sequence>
<dbReference type="RefSeq" id="WP_147287144.1">
    <property type="nucleotide sequence ID" value="NZ_UGRY01000002.1"/>
</dbReference>
<dbReference type="Proteomes" id="UP000255467">
    <property type="component" value="Unassembled WGS sequence"/>
</dbReference>
<protein>
    <submittedName>
        <fullName evidence="1">Uncharacterized protein</fullName>
    </submittedName>
</protein>
<keyword evidence="2" id="KW-1185">Reference proteome</keyword>
<gene>
    <name evidence="1" type="ORF">NCTC1934_04277</name>
</gene>
<evidence type="ECO:0000313" key="2">
    <source>
        <dbReference type="Proteomes" id="UP000255467"/>
    </source>
</evidence>
<accession>A0A378YTF8</accession>
<dbReference type="EMBL" id="UGRY01000002">
    <property type="protein sequence ID" value="SUA80442.1"/>
    <property type="molecule type" value="Genomic_DNA"/>
</dbReference>
<reference evidence="1 2" key="1">
    <citation type="submission" date="2018-06" db="EMBL/GenBank/DDBJ databases">
        <authorList>
            <consortium name="Pathogen Informatics"/>
            <person name="Doyle S."/>
        </authorList>
    </citation>
    <scope>NUCLEOTIDE SEQUENCE [LARGE SCALE GENOMIC DNA]</scope>
    <source>
        <strain evidence="1 2">NCTC1934</strain>
    </source>
</reference>